<dbReference type="Pfam" id="PF05536">
    <property type="entry name" value="Neurochondrin"/>
    <property type="match status" value="1"/>
</dbReference>
<evidence type="ECO:0000313" key="2">
    <source>
        <dbReference type="EMBL" id="KKY31768.1"/>
    </source>
</evidence>
<evidence type="ECO:0000313" key="3">
    <source>
        <dbReference type="Proteomes" id="UP000034680"/>
    </source>
</evidence>
<dbReference type="STRING" id="1214573.A0A0G2H930"/>
<dbReference type="AlphaFoldDB" id="A0A0G2H930"/>
<organism evidence="2 3">
    <name type="scientific">Diaporthe ampelina</name>
    <dbReference type="NCBI Taxonomy" id="1214573"/>
    <lineage>
        <taxon>Eukaryota</taxon>
        <taxon>Fungi</taxon>
        <taxon>Dikarya</taxon>
        <taxon>Ascomycota</taxon>
        <taxon>Pezizomycotina</taxon>
        <taxon>Sordariomycetes</taxon>
        <taxon>Sordariomycetidae</taxon>
        <taxon>Diaporthales</taxon>
        <taxon>Diaporthaceae</taxon>
        <taxon>Diaporthe</taxon>
    </lineage>
</organism>
<dbReference type="InterPro" id="IPR016024">
    <property type="entry name" value="ARM-type_fold"/>
</dbReference>
<evidence type="ECO:0000256" key="1">
    <source>
        <dbReference type="SAM" id="MobiDB-lite"/>
    </source>
</evidence>
<dbReference type="EMBL" id="LCUC01000360">
    <property type="protein sequence ID" value="KKY31768.1"/>
    <property type="molecule type" value="Genomic_DNA"/>
</dbReference>
<dbReference type="InterPro" id="IPR008709">
    <property type="entry name" value="Neurochondrin"/>
</dbReference>
<keyword evidence="3" id="KW-1185">Reference proteome</keyword>
<dbReference type="Proteomes" id="UP000034680">
    <property type="component" value="Unassembled WGS sequence"/>
</dbReference>
<protein>
    <recommendedName>
        <fullName evidence="4">Duf1941 family protein</fullName>
    </recommendedName>
</protein>
<sequence length="652" mass="71095">MAAEASSQADEVQDANSSENTSNNPEAAVTIQRIQDLLKTKNDTSRFVGLALLKSVLDNSPQLREDEEAVKTLWHSVSPKFLDRLLRSGAKQGPSPKDARDMIDIAVAVVHIFSVLLPDDSKKDPSLVGRIPALVSVILHSSDETTQLVLQTLLTLVSRVEGAKGFVAIDDVSALVEIAPSQPLALDIFLYAYSQSATFTEDADSMKTKIDGTISSLIASFKGTDAVTLLAFLAELLRRLDPECLPRDPAWLKTITGFIRNLVTSKPTAAGRAAYTNLAASLLQIYPDKGSKLLFTDEGKSEKPFPYLLVNLVLVDLRSSFPNLLGQLNSPEYESISTRLASAFDVVSAFIGFLVRFLEYESAENSISSLMMAPDLLFKLRQSIAETLSLAIEYLRDRWDAAEAGAMGLHPDARLGAANTSRGSHFTLAWDSKIDRASQDPLILAAVRALAIWLREDENDMLRMEAAGLTDMLMDLYRSSTEDGARLDFRSPVLVALEGTTALEDGAASLLDHNGWEVLTQDLLAILRSSSSASSEDEAARGIEIVRVLIPTVERESPGSREAWMAVVTAVAAWDVPDAEQPPVVCEFQVAVLQLVTALMENTHSGMQRRYVHSISAVLGIVEQLMDKIVKIHDEALEDSLRDVESTLSGLR</sequence>
<gene>
    <name evidence="2" type="ORF">UCDDA912_g08291</name>
</gene>
<comment type="caution">
    <text evidence="2">The sequence shown here is derived from an EMBL/GenBank/DDBJ whole genome shotgun (WGS) entry which is preliminary data.</text>
</comment>
<name>A0A0G2H930_9PEZI</name>
<feature type="compositionally biased region" description="Polar residues" evidence="1">
    <location>
        <begin position="1"/>
        <end position="25"/>
    </location>
</feature>
<dbReference type="SUPFAM" id="SSF48371">
    <property type="entry name" value="ARM repeat"/>
    <property type="match status" value="1"/>
</dbReference>
<dbReference type="OrthoDB" id="8962942at2759"/>
<dbReference type="PANTHER" id="PTHR13109:SF7">
    <property type="entry name" value="NEUROCHONDRIN"/>
    <property type="match status" value="1"/>
</dbReference>
<proteinExistence type="predicted"/>
<reference evidence="2 3" key="2">
    <citation type="submission" date="2015-05" db="EMBL/GenBank/DDBJ databases">
        <authorList>
            <person name="Morales-Cruz A."/>
            <person name="Amrine K.C."/>
            <person name="Cantu D."/>
        </authorList>
    </citation>
    <scope>NUCLEOTIDE SEQUENCE [LARGE SCALE GENOMIC DNA]</scope>
    <source>
        <strain evidence="2">DA912</strain>
    </source>
</reference>
<reference evidence="2 3" key="1">
    <citation type="submission" date="2015-05" db="EMBL/GenBank/DDBJ databases">
        <title>Distinctive expansion of gene families associated with plant cell wall degradation and secondary metabolism in the genomes of grapevine trunk pathogens.</title>
        <authorList>
            <person name="Lawrence D.P."/>
            <person name="Travadon R."/>
            <person name="Rolshausen P.E."/>
            <person name="Baumgartner K."/>
        </authorList>
    </citation>
    <scope>NUCLEOTIDE SEQUENCE [LARGE SCALE GENOMIC DNA]</scope>
    <source>
        <strain evidence="2">DA912</strain>
    </source>
</reference>
<evidence type="ECO:0008006" key="4">
    <source>
        <dbReference type="Google" id="ProtNLM"/>
    </source>
</evidence>
<feature type="region of interest" description="Disordered" evidence="1">
    <location>
        <begin position="1"/>
        <end position="27"/>
    </location>
</feature>
<accession>A0A0G2H930</accession>
<dbReference type="PANTHER" id="PTHR13109">
    <property type="entry name" value="NEUROCHONDRIN"/>
    <property type="match status" value="1"/>
</dbReference>